<dbReference type="Gene3D" id="3.40.50.10610">
    <property type="entry name" value="ABC-type transport auxiliary lipoprotein component"/>
    <property type="match status" value="1"/>
</dbReference>
<keyword evidence="1" id="KW-0732">Signal</keyword>
<accession>H8KVY9</accession>
<dbReference type="OrthoDB" id="669636at2"/>
<evidence type="ECO:0008006" key="4">
    <source>
        <dbReference type="Google" id="ProtNLM"/>
    </source>
</evidence>
<dbReference type="EMBL" id="CP003349">
    <property type="protein sequence ID" value="AFD06892.1"/>
    <property type="molecule type" value="Genomic_DNA"/>
</dbReference>
<dbReference type="HOGENOM" id="CLU_086943_0_0_10"/>
<gene>
    <name evidence="2" type="ordered locus">Solca_1831</name>
</gene>
<keyword evidence="3" id="KW-1185">Reference proteome</keyword>
<feature type="signal peptide" evidence="1">
    <location>
        <begin position="1"/>
        <end position="20"/>
    </location>
</feature>
<dbReference type="AlphaFoldDB" id="H8KVY9"/>
<sequence length="232" mass="25813">MKSFILSTLILIITFNVVTAQEIKTGNDTSKATQSVPANPENKGKIAILPFHYIYDQKNDSEEMGYKVQNEAYDFLNGHTGELQIQDPINTNATLLKGGITPDNIRALTTTELCNMLGVEYLIMGTVGEDFTGVNNYTTKTNTTNNKKGNKNDQPVVDKNGVVLATPSTTTTRTTSTVTTSTEQYDTNFNLKIINDKGETVYNQNRTSMLKTADAYRSTLQYLLKRIPLYKK</sequence>
<reference evidence="2" key="1">
    <citation type="submission" date="2012-02" db="EMBL/GenBank/DDBJ databases">
        <title>The complete genome of Solitalea canadensis DSM 3403.</title>
        <authorList>
            <consortium name="US DOE Joint Genome Institute (JGI-PGF)"/>
            <person name="Lucas S."/>
            <person name="Copeland A."/>
            <person name="Lapidus A."/>
            <person name="Glavina del Rio T."/>
            <person name="Dalin E."/>
            <person name="Tice H."/>
            <person name="Bruce D."/>
            <person name="Goodwin L."/>
            <person name="Pitluck S."/>
            <person name="Peters L."/>
            <person name="Ovchinnikova G."/>
            <person name="Lu M."/>
            <person name="Kyrpides N."/>
            <person name="Mavromatis K."/>
            <person name="Ivanova N."/>
            <person name="Brettin T."/>
            <person name="Detter J.C."/>
            <person name="Han C."/>
            <person name="Larimer F."/>
            <person name="Land M."/>
            <person name="Hauser L."/>
            <person name="Markowitz V."/>
            <person name="Cheng J.-F."/>
            <person name="Hugenholtz P."/>
            <person name="Woyke T."/>
            <person name="Wu D."/>
            <person name="Spring S."/>
            <person name="Schroeder M."/>
            <person name="Kopitz M."/>
            <person name="Brambilla E."/>
            <person name="Klenk H.-P."/>
            <person name="Eisen J.A."/>
        </authorList>
    </citation>
    <scope>NUCLEOTIDE SEQUENCE</scope>
    <source>
        <strain evidence="2">DSM 3403</strain>
    </source>
</reference>
<organism evidence="2 3">
    <name type="scientific">Solitalea canadensis (strain ATCC 29591 / DSM 3403 / JCM 21819 / LMG 8368 / NBRC 15130 / NCIMB 12057 / USAM 9D)</name>
    <name type="common">Flexibacter canadensis</name>
    <dbReference type="NCBI Taxonomy" id="929556"/>
    <lineage>
        <taxon>Bacteria</taxon>
        <taxon>Pseudomonadati</taxon>
        <taxon>Bacteroidota</taxon>
        <taxon>Sphingobacteriia</taxon>
        <taxon>Sphingobacteriales</taxon>
        <taxon>Sphingobacteriaceae</taxon>
        <taxon>Solitalea</taxon>
    </lineage>
</organism>
<evidence type="ECO:0000256" key="1">
    <source>
        <dbReference type="SAM" id="SignalP"/>
    </source>
</evidence>
<dbReference type="Proteomes" id="UP000007590">
    <property type="component" value="Chromosome"/>
</dbReference>
<proteinExistence type="predicted"/>
<name>H8KVY9_SOLCM</name>
<evidence type="ECO:0000313" key="3">
    <source>
        <dbReference type="Proteomes" id="UP000007590"/>
    </source>
</evidence>
<dbReference type="KEGG" id="scn:Solca_1831"/>
<protein>
    <recommendedName>
        <fullName evidence="4">Curli production assembly/transport component CsgG</fullName>
    </recommendedName>
</protein>
<evidence type="ECO:0000313" key="2">
    <source>
        <dbReference type="EMBL" id="AFD06892.1"/>
    </source>
</evidence>
<dbReference type="RefSeq" id="WP_014680119.1">
    <property type="nucleotide sequence ID" value="NC_017770.1"/>
</dbReference>
<dbReference type="eggNOG" id="ENOG5030QGN">
    <property type="taxonomic scope" value="Bacteria"/>
</dbReference>
<feature type="chain" id="PRO_5003615374" description="Curli production assembly/transport component CsgG" evidence="1">
    <location>
        <begin position="21"/>
        <end position="232"/>
    </location>
</feature>